<proteinExistence type="predicted"/>
<dbReference type="NCBIfam" id="NF033537">
    <property type="entry name" value="lasso_biosyn_B2"/>
    <property type="match status" value="1"/>
</dbReference>
<evidence type="ECO:0000313" key="2">
    <source>
        <dbReference type="EMBL" id="MPM98500.1"/>
    </source>
</evidence>
<name>A0A645E9L8_9ZZZZ</name>
<feature type="domain" description="Microcin J25-processing protein McjB C-terminal" evidence="1">
    <location>
        <begin position="37"/>
        <end position="139"/>
    </location>
</feature>
<dbReference type="AlphaFoldDB" id="A0A645E9L8"/>
<gene>
    <name evidence="2" type="ORF">SDC9_145688</name>
</gene>
<comment type="caution">
    <text evidence="2">The sequence shown here is derived from an EMBL/GenBank/DDBJ whole genome shotgun (WGS) entry which is preliminary data.</text>
</comment>
<evidence type="ECO:0000259" key="1">
    <source>
        <dbReference type="Pfam" id="PF13471"/>
    </source>
</evidence>
<dbReference type="Pfam" id="PF13471">
    <property type="entry name" value="Transglut_core3"/>
    <property type="match status" value="1"/>
</dbReference>
<organism evidence="2">
    <name type="scientific">bioreactor metagenome</name>
    <dbReference type="NCBI Taxonomy" id="1076179"/>
    <lineage>
        <taxon>unclassified sequences</taxon>
        <taxon>metagenomes</taxon>
        <taxon>ecological metagenomes</taxon>
    </lineage>
</organism>
<sequence length="149" mass="16916">MIILQKFLKLKINKKKLFIEAYFLLGFSRLIILTCPFRKIAGILGEMSSETPVSNDGVDIKIVRQVAEAIRVMSKHTFWKSKCLAQAYTAKMMLRKRKQKSTVYLGVSKNEKGEMVAHAWLRCGTLFVTGGNGHENFTITSIFSDIPKK</sequence>
<dbReference type="EMBL" id="VSSQ01044660">
    <property type="protein sequence ID" value="MPM98500.1"/>
    <property type="molecule type" value="Genomic_DNA"/>
</dbReference>
<dbReference type="InterPro" id="IPR032708">
    <property type="entry name" value="McjB_C"/>
</dbReference>
<protein>
    <recommendedName>
        <fullName evidence="1">Microcin J25-processing protein McjB C-terminal domain-containing protein</fullName>
    </recommendedName>
</protein>
<accession>A0A645E9L8</accession>
<reference evidence="2" key="1">
    <citation type="submission" date="2019-08" db="EMBL/GenBank/DDBJ databases">
        <authorList>
            <person name="Kucharzyk K."/>
            <person name="Murdoch R.W."/>
            <person name="Higgins S."/>
            <person name="Loffler F."/>
        </authorList>
    </citation>
    <scope>NUCLEOTIDE SEQUENCE</scope>
</reference>
<dbReference type="InterPro" id="IPR053521">
    <property type="entry name" value="McjB-like"/>
</dbReference>